<keyword evidence="1" id="KW-0175">Coiled coil</keyword>
<evidence type="ECO:0000256" key="1">
    <source>
        <dbReference type="SAM" id="Coils"/>
    </source>
</evidence>
<sequence>MKDTPSPSGPPKDPFDRGTALAAHTLRAALRHFQDRLQSQEAQLGRLRDDIDTLTAELARCRTALPQQMNAAEAVAAPAPRSGRMLRRLAHDLGRLLPRAWGGSPSVAPRTPAPFDVQDYRVRLRALRASGQLARVCTVAVLAPDRLRRAAQVVARLIDGMSLRCTVLTAMPTDFTDDLYVVLSPRAFEVLPPPERRLLWLVEPRELADGWTIDLQARLHHSLAVFEAMLPRLAELQRNGLAQDQIFHVPLTARTATGPTLADRSPLGLPHMLARALHGVGILDDAAFEAATAQTRLDAPATVLCLPEAPERFAHARASQRHGAILFPGLRHVDGWKGTALSYRYLARRALQAQCERLVVWEDDARLPADFNVRLPALLALLDARASDWDLFSGLITDLSPQGRIKAVQPHGDGLLVEIDTVTGMVFGIYGPKALQALADYRLEGEDVMKDTIDRYLETLGLRCCTVFPPLVGHSERLSSTLWAWTERGFLSNDLLNPMIDRSQLRLLSKVADVLDGT</sequence>
<dbReference type="RefSeq" id="WP_307061902.1">
    <property type="nucleotide sequence ID" value="NZ_JAUSUH010000007.1"/>
</dbReference>
<feature type="coiled-coil region" evidence="1">
    <location>
        <begin position="23"/>
        <end position="57"/>
    </location>
</feature>
<evidence type="ECO:0000313" key="2">
    <source>
        <dbReference type="EMBL" id="MDQ0348784.1"/>
    </source>
</evidence>
<keyword evidence="3" id="KW-1185">Reference proteome</keyword>
<accession>A0ABU0DK20</accession>
<reference evidence="2 3" key="1">
    <citation type="submission" date="2023-07" db="EMBL/GenBank/DDBJ databases">
        <title>Genomic Encyclopedia of Type Strains, Phase IV (KMG-IV): sequencing the most valuable type-strain genomes for metagenomic binning, comparative biology and taxonomic classification.</title>
        <authorList>
            <person name="Goeker M."/>
        </authorList>
    </citation>
    <scope>NUCLEOTIDE SEQUENCE [LARGE SCALE GENOMIC DNA]</scope>
    <source>
        <strain evidence="2 3">DSM 1277</strain>
    </source>
</reference>
<evidence type="ECO:0000313" key="3">
    <source>
        <dbReference type="Proteomes" id="UP001238467"/>
    </source>
</evidence>
<name>A0ABU0DK20_9HYPH</name>
<gene>
    <name evidence="2" type="ORF">J2S76_003218</name>
</gene>
<dbReference type="Proteomes" id="UP001238467">
    <property type="component" value="Unassembled WGS sequence"/>
</dbReference>
<organism evidence="2 3">
    <name type="scientific">Ancylobacter vacuolatus</name>
    <dbReference type="NCBI Taxonomy" id="223389"/>
    <lineage>
        <taxon>Bacteria</taxon>
        <taxon>Pseudomonadati</taxon>
        <taxon>Pseudomonadota</taxon>
        <taxon>Alphaproteobacteria</taxon>
        <taxon>Hyphomicrobiales</taxon>
        <taxon>Xanthobacteraceae</taxon>
        <taxon>Ancylobacter</taxon>
    </lineage>
</organism>
<dbReference type="EMBL" id="JAUSUH010000007">
    <property type="protein sequence ID" value="MDQ0348784.1"/>
    <property type="molecule type" value="Genomic_DNA"/>
</dbReference>
<protein>
    <submittedName>
        <fullName evidence="2">Uncharacterized protein</fullName>
    </submittedName>
</protein>
<comment type="caution">
    <text evidence="2">The sequence shown here is derived from an EMBL/GenBank/DDBJ whole genome shotgun (WGS) entry which is preliminary data.</text>
</comment>
<proteinExistence type="predicted"/>